<proteinExistence type="predicted"/>
<sequence>MNALRSLAEKPRLGLRIGIGSGIGVRHIPRVIISSDPGDRCTLDVTDELELPESHSVVDSTRSRRPAGDDLSWAADWIIARSEMSCPGCMGSAGGVPSETGQMPILSSGLGIGPVGSEEVAWPAGGGIYPLRCISCGAIHGLKTTWRHSTASQYCRGSCFRQGCPEKVILCLSSRLSAYFQVKDFN</sequence>
<dbReference type="VEuPathDB" id="FungiDB:P170DRAFT_80589"/>
<dbReference type="RefSeq" id="XP_024706834.1">
    <property type="nucleotide sequence ID" value="XM_024855394.1"/>
</dbReference>
<reference evidence="1 2" key="1">
    <citation type="submission" date="2016-12" db="EMBL/GenBank/DDBJ databases">
        <title>The genomes of Aspergillus section Nigri reveals drivers in fungal speciation.</title>
        <authorList>
            <consortium name="DOE Joint Genome Institute"/>
            <person name="Vesth T.C."/>
            <person name="Nybo J."/>
            <person name="Theobald S."/>
            <person name="Brandl J."/>
            <person name="Frisvad J.C."/>
            <person name="Nielsen K.F."/>
            <person name="Lyhne E.K."/>
            <person name="Kogle M.E."/>
            <person name="Kuo A."/>
            <person name="Riley R."/>
            <person name="Clum A."/>
            <person name="Nolan M."/>
            <person name="Lipzen A."/>
            <person name="Salamov A."/>
            <person name="Henrissat B."/>
            <person name="Wiebenga A."/>
            <person name="De Vries R.P."/>
            <person name="Grigoriev I.V."/>
            <person name="Mortensen U.H."/>
            <person name="Andersen M.R."/>
            <person name="Baker S.E."/>
        </authorList>
    </citation>
    <scope>NUCLEOTIDE SEQUENCE [LARGE SCALE GENOMIC DNA]</scope>
    <source>
        <strain evidence="1 2">IBT 23096</strain>
    </source>
</reference>
<evidence type="ECO:0000313" key="2">
    <source>
        <dbReference type="Proteomes" id="UP000234275"/>
    </source>
</evidence>
<dbReference type="GeneID" id="36563101"/>
<accession>A0A2I2GF77</accession>
<evidence type="ECO:0000313" key="1">
    <source>
        <dbReference type="EMBL" id="PLB51532.1"/>
    </source>
</evidence>
<protein>
    <submittedName>
        <fullName evidence="1">Uncharacterized protein</fullName>
    </submittedName>
</protein>
<comment type="caution">
    <text evidence="1">The sequence shown here is derived from an EMBL/GenBank/DDBJ whole genome shotgun (WGS) entry which is preliminary data.</text>
</comment>
<gene>
    <name evidence="1" type="ORF">P170DRAFT_80589</name>
</gene>
<dbReference type="Proteomes" id="UP000234275">
    <property type="component" value="Unassembled WGS sequence"/>
</dbReference>
<dbReference type="AlphaFoldDB" id="A0A2I2GF77"/>
<name>A0A2I2GF77_9EURO</name>
<keyword evidence="2" id="KW-1185">Reference proteome</keyword>
<organism evidence="1 2">
    <name type="scientific">Aspergillus steynii IBT 23096</name>
    <dbReference type="NCBI Taxonomy" id="1392250"/>
    <lineage>
        <taxon>Eukaryota</taxon>
        <taxon>Fungi</taxon>
        <taxon>Dikarya</taxon>
        <taxon>Ascomycota</taxon>
        <taxon>Pezizomycotina</taxon>
        <taxon>Eurotiomycetes</taxon>
        <taxon>Eurotiomycetidae</taxon>
        <taxon>Eurotiales</taxon>
        <taxon>Aspergillaceae</taxon>
        <taxon>Aspergillus</taxon>
        <taxon>Aspergillus subgen. Circumdati</taxon>
    </lineage>
</organism>
<dbReference type="EMBL" id="MSFO01000002">
    <property type="protein sequence ID" value="PLB51532.1"/>
    <property type="molecule type" value="Genomic_DNA"/>
</dbReference>